<evidence type="ECO:0000259" key="1">
    <source>
        <dbReference type="Pfam" id="PF12146"/>
    </source>
</evidence>
<dbReference type="Gene3D" id="3.40.50.1820">
    <property type="entry name" value="alpha/beta hydrolase"/>
    <property type="match status" value="1"/>
</dbReference>
<feature type="domain" description="Serine aminopeptidase S33" evidence="1">
    <location>
        <begin position="34"/>
        <end position="156"/>
    </location>
</feature>
<proteinExistence type="predicted"/>
<evidence type="ECO:0000313" key="3">
    <source>
        <dbReference type="Proteomes" id="UP000325187"/>
    </source>
</evidence>
<organism evidence="2 3">
    <name type="scientific">Iodidimonas gelatinilytica</name>
    <dbReference type="NCBI Taxonomy" id="1236966"/>
    <lineage>
        <taxon>Bacteria</taxon>
        <taxon>Pseudomonadati</taxon>
        <taxon>Pseudomonadota</taxon>
        <taxon>Alphaproteobacteria</taxon>
        <taxon>Iodidimonadales</taxon>
        <taxon>Iodidimonadaceae</taxon>
        <taxon>Iodidimonas</taxon>
    </lineage>
</organism>
<protein>
    <submittedName>
        <fullName evidence="2">Hydrolase 2, exosortase A system-associated</fullName>
    </submittedName>
</protein>
<sequence>MTGPYAAPPKLSASFPVGPNGPLFVLEIASISAAPRATVLLMPPFAEEMNRSRYMLAQTGRALARQGFRVLLADPSSTGDSAGDFEQASWDRWIADLSFLRDMARLDTEPLWIGGVRTGALLAATLAHQEPDGIDGLLMIQPVLSGKRFLTQFLRLRVAAAMNRGQRESTAQLMEILKNGESVSVTGYPLGPDMAEQLTRLSLKDMPPPPDLPIEWIEIGSDERETDAIADILPPSWRTADRQARYHQDQAFWALPEPVAPPKIIALIQTALMSHHP</sequence>
<keyword evidence="2" id="KW-0378">Hydrolase</keyword>
<dbReference type="SUPFAM" id="SSF53474">
    <property type="entry name" value="alpha/beta-Hydrolases"/>
    <property type="match status" value="1"/>
</dbReference>
<accession>A0A5A7MWA8</accession>
<dbReference type="EMBL" id="BKCM01000003">
    <property type="protein sequence ID" value="GER00212.1"/>
    <property type="molecule type" value="Genomic_DNA"/>
</dbReference>
<comment type="caution">
    <text evidence="2">The sequence shown here is derived from an EMBL/GenBank/DDBJ whole genome shotgun (WGS) entry which is preliminary data.</text>
</comment>
<name>A0A5A7MWA8_9PROT</name>
<reference evidence="2 3" key="1">
    <citation type="submission" date="2019-09" db="EMBL/GenBank/DDBJ databases">
        <title>NBRP : Genome information of microbial organism related human and environment.</title>
        <authorList>
            <person name="Hattori M."/>
            <person name="Oshima K."/>
            <person name="Inaba H."/>
            <person name="Suda W."/>
            <person name="Sakamoto M."/>
            <person name="Iino T."/>
            <person name="Kitahara M."/>
            <person name="Oshida Y."/>
            <person name="Iida T."/>
            <person name="Kudo T."/>
            <person name="Itoh T."/>
            <person name="Ohkuma M."/>
        </authorList>
    </citation>
    <scope>NUCLEOTIDE SEQUENCE [LARGE SCALE GENOMIC DNA]</scope>
    <source>
        <strain evidence="2 3">Mie-1</strain>
    </source>
</reference>
<dbReference type="Pfam" id="PF12146">
    <property type="entry name" value="Hydrolase_4"/>
    <property type="match status" value="1"/>
</dbReference>
<dbReference type="AlphaFoldDB" id="A0A5A7MWA8"/>
<evidence type="ECO:0000313" key="2">
    <source>
        <dbReference type="EMBL" id="GER00212.1"/>
    </source>
</evidence>
<dbReference type="InterPro" id="IPR029058">
    <property type="entry name" value="AB_hydrolase_fold"/>
</dbReference>
<dbReference type="Proteomes" id="UP000325187">
    <property type="component" value="Unassembled WGS sequence"/>
</dbReference>
<dbReference type="InterPro" id="IPR022742">
    <property type="entry name" value="Hydrolase_4"/>
</dbReference>
<dbReference type="GO" id="GO:0016787">
    <property type="term" value="F:hydrolase activity"/>
    <property type="evidence" value="ECO:0007669"/>
    <property type="project" value="UniProtKB-KW"/>
</dbReference>
<dbReference type="RefSeq" id="WP_150001908.1">
    <property type="nucleotide sequence ID" value="NZ_BKCM01000003.1"/>
</dbReference>
<gene>
    <name evidence="2" type="ORF">JCM17845_08350</name>
</gene>
<keyword evidence="3" id="KW-1185">Reference proteome</keyword>